<reference evidence="1" key="1">
    <citation type="submission" date="2015-07" db="EMBL/GenBank/DDBJ databases">
        <title>MeaNS - Measles Nucleotide Surveillance Program.</title>
        <authorList>
            <person name="Tran T."/>
            <person name="Druce J."/>
        </authorList>
    </citation>
    <scope>NUCLEOTIDE SEQUENCE</scope>
    <source>
        <strain evidence="1">UCB-OBI-ISO-001</strain>
        <tissue evidence="1">Gonad</tissue>
    </source>
</reference>
<evidence type="ECO:0000313" key="1">
    <source>
        <dbReference type="EMBL" id="KOF92301.1"/>
    </source>
</evidence>
<proteinExistence type="predicted"/>
<gene>
    <name evidence="1" type="ORF">OCBIM_22006924mg</name>
</gene>
<accession>A0A0L8HSX0</accession>
<dbReference type="EMBL" id="KQ417363">
    <property type="protein sequence ID" value="KOF92301.1"/>
    <property type="molecule type" value="Genomic_DNA"/>
</dbReference>
<protein>
    <submittedName>
        <fullName evidence="1">Uncharacterized protein</fullName>
    </submittedName>
</protein>
<sequence length="53" mass="6623">MHFINRNYRNVYRHKFEIKEEVYSSLYILLELGLWRKYMSVYVYGCRYTCGDT</sequence>
<name>A0A0L8HSX0_OCTBM</name>
<dbReference type="AlphaFoldDB" id="A0A0L8HSX0"/>
<organism evidence="1">
    <name type="scientific">Octopus bimaculoides</name>
    <name type="common">California two-spotted octopus</name>
    <dbReference type="NCBI Taxonomy" id="37653"/>
    <lineage>
        <taxon>Eukaryota</taxon>
        <taxon>Metazoa</taxon>
        <taxon>Spiralia</taxon>
        <taxon>Lophotrochozoa</taxon>
        <taxon>Mollusca</taxon>
        <taxon>Cephalopoda</taxon>
        <taxon>Coleoidea</taxon>
        <taxon>Octopodiformes</taxon>
        <taxon>Octopoda</taxon>
        <taxon>Incirrata</taxon>
        <taxon>Octopodidae</taxon>
        <taxon>Octopus</taxon>
    </lineage>
</organism>